<feature type="transmembrane region" description="Helical" evidence="6">
    <location>
        <begin position="239"/>
        <end position="261"/>
    </location>
</feature>
<dbReference type="CDD" id="cd06580">
    <property type="entry name" value="TM_PBP1_transp_TpRbsC_like"/>
    <property type="match status" value="1"/>
</dbReference>
<feature type="transmembrane region" description="Helical" evidence="6">
    <location>
        <begin position="273"/>
        <end position="299"/>
    </location>
</feature>
<name>A0ABD5M2H5_9EURY</name>
<feature type="transmembrane region" description="Helical" evidence="6">
    <location>
        <begin position="63"/>
        <end position="81"/>
    </location>
</feature>
<feature type="transmembrane region" description="Helical" evidence="6">
    <location>
        <begin position="21"/>
        <end position="43"/>
    </location>
</feature>
<dbReference type="AlphaFoldDB" id="A0ABD5M2H5"/>
<reference evidence="7 8" key="1">
    <citation type="submission" date="2024-06" db="EMBL/GenBank/DDBJ databases">
        <title>Halorubrum miltondacostae sp. nov., a potential PHA producer isolated from an inland solar saltern in Rio Maior, Portugal.</title>
        <authorList>
            <person name="Albuquerque L."/>
            <person name="Viver T."/>
            <person name="Barroso C."/>
            <person name="Claudino R."/>
            <person name="Galvan M."/>
            <person name="Simoes G."/>
            <person name="Lobo Da Cunha A."/>
            <person name="Egas C."/>
        </authorList>
    </citation>
    <scope>NUCLEOTIDE SEQUENCE [LARGE SCALE GENOMIC DNA]</scope>
    <source>
        <strain evidence="7 8">RMP-11</strain>
    </source>
</reference>
<dbReference type="GO" id="GO:0005886">
    <property type="term" value="C:plasma membrane"/>
    <property type="evidence" value="ECO:0007669"/>
    <property type="project" value="UniProtKB-SubCell"/>
</dbReference>
<keyword evidence="5 6" id="KW-0472">Membrane</keyword>
<evidence type="ECO:0000256" key="4">
    <source>
        <dbReference type="ARBA" id="ARBA00022989"/>
    </source>
</evidence>
<comment type="caution">
    <text evidence="7">The sequence shown here is derived from an EMBL/GenBank/DDBJ whole genome shotgun (WGS) entry which is preliminary data.</text>
</comment>
<protein>
    <submittedName>
        <fullName evidence="7">ABC transporter permease</fullName>
    </submittedName>
</protein>
<sequence length="350" mass="35729">MRNPIADLSIPILDDLIESDYTRSLVVGVVVVFGLLGVVGAAFPDSVAGDLAAIAFSTSTATSTARLAAPIVLAGLGGIFAEKSGVINIGLEGLLIISAFVSIYAASVVGIGNSVLGVPALAVAFLAGIAASTVLSAVFAVVCIEFKADQIIAGLAVWLIALGLAPFLSRVLFGGVNTPNLGASVGWRYSATLVVVATLGSWWLLNRTAFGKHLRASGENPKALDTVGVSVSRVRYAGVLLSGVLSGVGGSALALSIGQFVGSGETMVQGKGFIAIVAYLFGNYNPLGTLGAGVLFAGLDATQIRLQQLGYAIPDTLVQTIPYVVVIVVLTLVGRTQIPEAAGEHYETEE</sequence>
<dbReference type="EMBL" id="JBEDNY010000003">
    <property type="protein sequence ID" value="MEZ3164233.1"/>
    <property type="molecule type" value="Genomic_DNA"/>
</dbReference>
<evidence type="ECO:0000256" key="6">
    <source>
        <dbReference type="SAM" id="Phobius"/>
    </source>
</evidence>
<organism evidence="7 8">
    <name type="scientific">Halorubrum miltondacostae</name>
    <dbReference type="NCBI Taxonomy" id="3076378"/>
    <lineage>
        <taxon>Archaea</taxon>
        <taxon>Methanobacteriati</taxon>
        <taxon>Methanobacteriota</taxon>
        <taxon>Stenosarchaea group</taxon>
        <taxon>Halobacteria</taxon>
        <taxon>Halobacteriales</taxon>
        <taxon>Haloferacaceae</taxon>
        <taxon>Halorubrum</taxon>
    </lineage>
</organism>
<evidence type="ECO:0000313" key="8">
    <source>
        <dbReference type="Proteomes" id="UP001567572"/>
    </source>
</evidence>
<feature type="transmembrane region" description="Helical" evidence="6">
    <location>
        <begin position="118"/>
        <end position="144"/>
    </location>
</feature>
<gene>
    <name evidence="7" type="ORF">ABNG04_10185</name>
</gene>
<evidence type="ECO:0000256" key="3">
    <source>
        <dbReference type="ARBA" id="ARBA00022692"/>
    </source>
</evidence>
<keyword evidence="2" id="KW-1003">Cell membrane</keyword>
<dbReference type="RefSeq" id="WP_371162312.1">
    <property type="nucleotide sequence ID" value="NZ_JBEDNX010000005.1"/>
</dbReference>
<keyword evidence="8" id="KW-1185">Reference proteome</keyword>
<dbReference type="InterPro" id="IPR001851">
    <property type="entry name" value="ABC_transp_permease"/>
</dbReference>
<evidence type="ECO:0000313" key="7">
    <source>
        <dbReference type="EMBL" id="MEZ3164233.1"/>
    </source>
</evidence>
<evidence type="ECO:0000256" key="5">
    <source>
        <dbReference type="ARBA" id="ARBA00023136"/>
    </source>
</evidence>
<proteinExistence type="predicted"/>
<accession>A0ABD5M2H5</accession>
<evidence type="ECO:0000256" key="2">
    <source>
        <dbReference type="ARBA" id="ARBA00022475"/>
    </source>
</evidence>
<feature type="transmembrane region" description="Helical" evidence="6">
    <location>
        <begin position="151"/>
        <end position="173"/>
    </location>
</feature>
<evidence type="ECO:0000256" key="1">
    <source>
        <dbReference type="ARBA" id="ARBA00004651"/>
    </source>
</evidence>
<dbReference type="PANTHER" id="PTHR43370:SF1">
    <property type="entry name" value="GUANOSINE ABC TRANSPORTER PERMEASE PROTEIN NUPQ"/>
    <property type="match status" value="1"/>
</dbReference>
<feature type="transmembrane region" description="Helical" evidence="6">
    <location>
        <begin position="93"/>
        <end position="112"/>
    </location>
</feature>
<comment type="subcellular location">
    <subcellularLocation>
        <location evidence="1">Cell membrane</location>
        <topology evidence="1">Multi-pass membrane protein</topology>
    </subcellularLocation>
</comment>
<keyword evidence="3 6" id="KW-0812">Transmembrane</keyword>
<dbReference type="Pfam" id="PF02653">
    <property type="entry name" value="BPD_transp_2"/>
    <property type="match status" value="1"/>
</dbReference>
<dbReference type="Proteomes" id="UP001567572">
    <property type="component" value="Unassembled WGS sequence"/>
</dbReference>
<keyword evidence="4 6" id="KW-1133">Transmembrane helix</keyword>
<dbReference type="PANTHER" id="PTHR43370">
    <property type="entry name" value="SUGAR ABC TRANSPORTER INTEGRAL MEMBRANE PROTEIN-RELATED"/>
    <property type="match status" value="1"/>
</dbReference>
<feature type="transmembrane region" description="Helical" evidence="6">
    <location>
        <begin position="185"/>
        <end position="205"/>
    </location>
</feature>